<comment type="catalytic activity">
    <reaction evidence="1">
        <text>Exolytic cleavage of the (1-&gt;4)-beta-glycosidic linkage between N-acetylmuramic acid (MurNAc) and N-acetylglucosamine (GlcNAc) residues in peptidoglycan, from either the reducing or the non-reducing ends of the peptidoglycan chains, with concomitant formation of a 1,6-anhydrobond in the MurNAc residue.</text>
        <dbReference type="EC" id="4.2.2.n1"/>
    </reaction>
</comment>
<dbReference type="SMART" id="SM00925">
    <property type="entry name" value="MltA"/>
    <property type="match status" value="1"/>
</dbReference>
<dbReference type="Gene3D" id="2.40.240.50">
    <property type="entry name" value="Barwin-like endoglucanases"/>
    <property type="match status" value="1"/>
</dbReference>
<dbReference type="PANTHER" id="PTHR30124">
    <property type="entry name" value="MEMBRANE-BOUND LYTIC MUREIN TRANSGLYCOSYLASE A"/>
    <property type="match status" value="1"/>
</dbReference>
<gene>
    <name evidence="7" type="ORF">ASZ90_000695</name>
</gene>
<dbReference type="CDD" id="cd14668">
    <property type="entry name" value="mlta_B"/>
    <property type="match status" value="1"/>
</dbReference>
<evidence type="ECO:0000256" key="4">
    <source>
        <dbReference type="ARBA" id="ARBA00023316"/>
    </source>
</evidence>
<dbReference type="InterPro" id="IPR026044">
    <property type="entry name" value="MltA"/>
</dbReference>
<dbReference type="SUPFAM" id="SSF50685">
    <property type="entry name" value="Barwin-like endoglucanases"/>
    <property type="match status" value="1"/>
</dbReference>
<keyword evidence="4" id="KW-0961">Cell wall biogenesis/degradation</keyword>
<dbReference type="PIRSF" id="PIRSF019422">
    <property type="entry name" value="MltA"/>
    <property type="match status" value="1"/>
</dbReference>
<sequence length="391" mass="41573">MRHLAGLCLLAALAACAPTPPVQPADVPAAPVAPVAAPVGALGPGAISSDDQRPWHVRLSPATQSIASYESMRPAIRASLNHLAGKPESGTAMLVGDVVLTYGQLKTTLERLDSLLPELDRDPSRLGEHFAWITADETALLTGYYEPWLEASLTPHPGYPHPLYRSPGKGRKPSRAAIDFGGALKGKGYEIAWAKSLIDIFFLQVQGSGRLLLPDGSTKNVVYGGSNGHKYVAVGRVLVERGDITEEEKSMQRIRRFFEEHPDKVQEVLSKNPSYIFFKLAEKGPVGGMGVVLTPYVSAATDPSFLPYGALLAVDAMLPGFPEGSAPERFTGLLLAQDTGCMKGHHVDLFCGAGHKAAFQAGHMKDTAAIRVLVAREALLPGQAAAFGGTP</sequence>
<keyword evidence="3" id="KW-0456">Lyase</keyword>
<evidence type="ECO:0000256" key="5">
    <source>
        <dbReference type="ARBA" id="ARBA00030918"/>
    </source>
</evidence>
<dbReference type="GO" id="GO:0019867">
    <property type="term" value="C:outer membrane"/>
    <property type="evidence" value="ECO:0007669"/>
    <property type="project" value="InterPro"/>
</dbReference>
<dbReference type="CDD" id="cd14485">
    <property type="entry name" value="mltA_like_LT_A"/>
    <property type="match status" value="1"/>
</dbReference>
<evidence type="ECO:0000259" key="6">
    <source>
        <dbReference type="SMART" id="SM00925"/>
    </source>
</evidence>
<feature type="domain" description="Lytic transglycosylase MltA" evidence="6">
    <location>
        <begin position="148"/>
        <end position="279"/>
    </location>
</feature>
<evidence type="ECO:0000256" key="2">
    <source>
        <dbReference type="ARBA" id="ARBA00012587"/>
    </source>
</evidence>
<dbReference type="GO" id="GO:0008933">
    <property type="term" value="F:peptidoglycan lytic transglycosylase activity"/>
    <property type="evidence" value="ECO:0007669"/>
    <property type="project" value="TreeGrafter"/>
</dbReference>
<comment type="caution">
    <text evidence="7">The sequence shown here is derived from an EMBL/GenBank/DDBJ whole genome shotgun (WGS) entry which is preliminary data.</text>
</comment>
<dbReference type="PANTHER" id="PTHR30124:SF0">
    <property type="entry name" value="MEMBRANE-BOUND LYTIC MUREIN TRANSGLYCOSYLASE A"/>
    <property type="match status" value="1"/>
</dbReference>
<evidence type="ECO:0000256" key="3">
    <source>
        <dbReference type="ARBA" id="ARBA00023239"/>
    </source>
</evidence>
<evidence type="ECO:0000256" key="1">
    <source>
        <dbReference type="ARBA" id="ARBA00001420"/>
    </source>
</evidence>
<protein>
    <recommendedName>
        <fullName evidence="2">peptidoglycan lytic exotransglycosylase</fullName>
        <ecNumber evidence="2">4.2.2.n1</ecNumber>
    </recommendedName>
    <alternativeName>
        <fullName evidence="5">Murein hydrolase A</fullName>
    </alternativeName>
</protein>
<dbReference type="Pfam" id="PF06725">
    <property type="entry name" value="3D"/>
    <property type="match status" value="1"/>
</dbReference>
<dbReference type="PROSITE" id="PS51257">
    <property type="entry name" value="PROKAR_LIPOPROTEIN"/>
    <property type="match status" value="1"/>
</dbReference>
<reference evidence="7" key="1">
    <citation type="journal article" date="2015" name="Proc. Natl. Acad. Sci. U.S.A.">
        <title>Networks of energetic and metabolic interactions define dynamics in microbial communities.</title>
        <authorList>
            <person name="Embree M."/>
            <person name="Liu J.K."/>
            <person name="Al-Bassam M.M."/>
            <person name="Zengler K."/>
        </authorList>
    </citation>
    <scope>NUCLEOTIDE SEQUENCE</scope>
</reference>
<dbReference type="GO" id="GO:0004553">
    <property type="term" value="F:hydrolase activity, hydrolyzing O-glycosyl compounds"/>
    <property type="evidence" value="ECO:0007669"/>
    <property type="project" value="InterPro"/>
</dbReference>
<evidence type="ECO:0000313" key="7">
    <source>
        <dbReference type="EMBL" id="KUG29417.1"/>
    </source>
</evidence>
<dbReference type="GO" id="GO:0071555">
    <property type="term" value="P:cell wall organization"/>
    <property type="evidence" value="ECO:0007669"/>
    <property type="project" value="UniProtKB-KW"/>
</dbReference>
<name>A0A0W8G8J9_9ZZZZ</name>
<dbReference type="InterPro" id="IPR036908">
    <property type="entry name" value="RlpA-like_sf"/>
</dbReference>
<dbReference type="GO" id="GO:0009254">
    <property type="term" value="P:peptidoglycan turnover"/>
    <property type="evidence" value="ECO:0007669"/>
    <property type="project" value="InterPro"/>
</dbReference>
<dbReference type="AlphaFoldDB" id="A0A0W8G8J9"/>
<organism evidence="7">
    <name type="scientific">hydrocarbon metagenome</name>
    <dbReference type="NCBI Taxonomy" id="938273"/>
    <lineage>
        <taxon>unclassified sequences</taxon>
        <taxon>metagenomes</taxon>
        <taxon>ecological metagenomes</taxon>
    </lineage>
</organism>
<accession>A0A0W8G8J9</accession>
<dbReference type="InterPro" id="IPR005300">
    <property type="entry name" value="MltA_B"/>
</dbReference>
<dbReference type="EMBL" id="LNQE01000088">
    <property type="protein sequence ID" value="KUG29417.1"/>
    <property type="molecule type" value="Genomic_DNA"/>
</dbReference>
<dbReference type="GO" id="GO:0009253">
    <property type="term" value="P:peptidoglycan catabolic process"/>
    <property type="evidence" value="ECO:0007669"/>
    <property type="project" value="TreeGrafter"/>
</dbReference>
<dbReference type="Pfam" id="PF03562">
    <property type="entry name" value="MltA"/>
    <property type="match status" value="1"/>
</dbReference>
<dbReference type="EC" id="4.2.2.n1" evidence="2"/>
<proteinExistence type="predicted"/>
<dbReference type="InterPro" id="IPR010611">
    <property type="entry name" value="3D_dom"/>
</dbReference>